<evidence type="ECO:0000313" key="3">
    <source>
        <dbReference type="EMBL" id="CAF1473721.1"/>
    </source>
</evidence>
<dbReference type="OrthoDB" id="270449at2759"/>
<feature type="chain" id="PRO_5036226004" description="DUF2817 domain-containing protein" evidence="1">
    <location>
        <begin position="27"/>
        <end position="412"/>
    </location>
</feature>
<evidence type="ECO:0008006" key="5">
    <source>
        <dbReference type="Google" id="ProtNLM"/>
    </source>
</evidence>
<proteinExistence type="predicted"/>
<keyword evidence="1" id="KW-0732">Signal</keyword>
<dbReference type="Pfam" id="PF10994">
    <property type="entry name" value="DUF2817"/>
    <property type="match status" value="1"/>
</dbReference>
<evidence type="ECO:0000313" key="4">
    <source>
        <dbReference type="Proteomes" id="UP000663828"/>
    </source>
</evidence>
<accession>A0A814T168</accession>
<evidence type="ECO:0000313" key="2">
    <source>
        <dbReference type="EMBL" id="CAF1153258.1"/>
    </source>
</evidence>
<evidence type="ECO:0000256" key="1">
    <source>
        <dbReference type="SAM" id="SignalP"/>
    </source>
</evidence>
<dbReference type="Proteomes" id="UP000663828">
    <property type="component" value="Unassembled WGS sequence"/>
</dbReference>
<dbReference type="SUPFAM" id="SSF53187">
    <property type="entry name" value="Zn-dependent exopeptidases"/>
    <property type="match status" value="1"/>
</dbReference>
<reference evidence="2" key="1">
    <citation type="submission" date="2021-02" db="EMBL/GenBank/DDBJ databases">
        <authorList>
            <person name="Nowell W R."/>
        </authorList>
    </citation>
    <scope>NUCLEOTIDE SEQUENCE</scope>
</reference>
<dbReference type="EMBL" id="CAJNOR010001498">
    <property type="protein sequence ID" value="CAF1153258.1"/>
    <property type="molecule type" value="Genomic_DNA"/>
</dbReference>
<dbReference type="AlphaFoldDB" id="A0A814T168"/>
<comment type="caution">
    <text evidence="2">The sequence shown here is derived from an EMBL/GenBank/DDBJ whole genome shotgun (WGS) entry which is preliminary data.</text>
</comment>
<dbReference type="EMBL" id="CAJNOJ010000516">
    <property type="protein sequence ID" value="CAF1473721.1"/>
    <property type="molecule type" value="Genomic_DNA"/>
</dbReference>
<protein>
    <recommendedName>
        <fullName evidence="5">DUF2817 domain-containing protein</fullName>
    </recommendedName>
</protein>
<feature type="signal peptide" evidence="1">
    <location>
        <begin position="1"/>
        <end position="26"/>
    </location>
</feature>
<dbReference type="InterPro" id="IPR021259">
    <property type="entry name" value="DUF2817"/>
</dbReference>
<sequence>MMNIHQFRLWFLTITTFIYISDTSDSNNFYYSTNVTEATNKFVAACLNVEGSIEYFIHPLKGVHDEPLQATVCARGNSHARSIIYTISGTHGIEGYAGSMAQISMLHMSSLIPFDNVRVVHLHMINPYGASFISKENEDNADQLKNEPKYYDLGYDNSILQRLIDGIDLPNLSNQTVQQQAFALFAQLMAEHGEHAVNTALKTGQGKRPQGIGYFGPFKSWSSATSEQVVKKYLQNADNVLLIDWHTAVGLYGNWTYLPMDNVSATAFQRWIPDAPTEPYDIVVPIGGELPYSSIKSISGAKHLMRVAWEAGTYQVTPDISAMFFQRLYCRFYSNLSDPFCQQIIAKTREYFYPQGTDWKILTYNAINELLPRIVSGFVGEISNGTPSIMSHFLETLALLICLLNFTIQLNR</sequence>
<keyword evidence="4" id="KW-1185">Reference proteome</keyword>
<dbReference type="Proteomes" id="UP000663852">
    <property type="component" value="Unassembled WGS sequence"/>
</dbReference>
<organism evidence="2 4">
    <name type="scientific">Adineta ricciae</name>
    <name type="common">Rotifer</name>
    <dbReference type="NCBI Taxonomy" id="249248"/>
    <lineage>
        <taxon>Eukaryota</taxon>
        <taxon>Metazoa</taxon>
        <taxon>Spiralia</taxon>
        <taxon>Gnathifera</taxon>
        <taxon>Rotifera</taxon>
        <taxon>Eurotatoria</taxon>
        <taxon>Bdelloidea</taxon>
        <taxon>Adinetida</taxon>
        <taxon>Adinetidae</taxon>
        <taxon>Adineta</taxon>
    </lineage>
</organism>
<name>A0A814T168_ADIRI</name>
<gene>
    <name evidence="3" type="ORF">EDS130_LOCUS40962</name>
    <name evidence="2" type="ORF">XAT740_LOCUS21068</name>
</gene>